<sequence>MNPIQISHNRVSSNIGLLITICASTIIPTGNYVPSGDYKSIRAPYETVYPHLNVAFKKNTGDEEVNAGDLLSNCATNLLVNSVDLDGDIVDMVNENFWNLV</sequence>
<dbReference type="AlphaFoldDB" id="A0A1G7WH89"/>
<protein>
    <submittedName>
        <fullName evidence="1">Uncharacterized protein</fullName>
    </submittedName>
</protein>
<evidence type="ECO:0000313" key="2">
    <source>
        <dbReference type="Proteomes" id="UP000198748"/>
    </source>
</evidence>
<organism evidence="1 2">
    <name type="scientific">Dyadobacter soli</name>
    <dbReference type="NCBI Taxonomy" id="659014"/>
    <lineage>
        <taxon>Bacteria</taxon>
        <taxon>Pseudomonadati</taxon>
        <taxon>Bacteroidota</taxon>
        <taxon>Cytophagia</taxon>
        <taxon>Cytophagales</taxon>
        <taxon>Spirosomataceae</taxon>
        <taxon>Dyadobacter</taxon>
    </lineage>
</organism>
<keyword evidence="2" id="KW-1185">Reference proteome</keyword>
<accession>A0A1G7WH89</accession>
<proteinExistence type="predicted"/>
<name>A0A1G7WH89_9BACT</name>
<dbReference type="RefSeq" id="WP_090156681.1">
    <property type="nucleotide sequence ID" value="NZ_FNAN01000022.1"/>
</dbReference>
<reference evidence="2" key="1">
    <citation type="submission" date="2016-10" db="EMBL/GenBank/DDBJ databases">
        <authorList>
            <person name="Varghese N."/>
            <person name="Submissions S."/>
        </authorList>
    </citation>
    <scope>NUCLEOTIDE SEQUENCE [LARGE SCALE GENOMIC DNA]</scope>
    <source>
        <strain evidence="2">DSM 25329</strain>
    </source>
</reference>
<evidence type="ECO:0000313" key="1">
    <source>
        <dbReference type="EMBL" id="SDG71387.1"/>
    </source>
</evidence>
<dbReference type="EMBL" id="FNAN01000022">
    <property type="protein sequence ID" value="SDG71387.1"/>
    <property type="molecule type" value="Genomic_DNA"/>
</dbReference>
<dbReference type="Proteomes" id="UP000198748">
    <property type="component" value="Unassembled WGS sequence"/>
</dbReference>
<dbReference type="STRING" id="659014.SAMN04487996_12248"/>
<gene>
    <name evidence="1" type="ORF">SAMN04487996_12248</name>
</gene>